<evidence type="ECO:0000313" key="2">
    <source>
        <dbReference type="EMBL" id="OSG84611.1"/>
    </source>
</evidence>
<gene>
    <name evidence="2" type="ORF">B0487_2098</name>
</gene>
<feature type="transmembrane region" description="Helical" evidence="1">
    <location>
        <begin position="23"/>
        <end position="42"/>
    </location>
</feature>
<evidence type="ECO:0000256" key="1">
    <source>
        <dbReference type="SAM" id="Phobius"/>
    </source>
</evidence>
<keyword evidence="1" id="KW-0812">Transmembrane</keyword>
<accession>A0A1X2YRY6</accession>
<dbReference type="Proteomes" id="UP000193377">
    <property type="component" value="Unassembled WGS sequence"/>
</dbReference>
<sequence length="44" mass="4677">MTGHNKPSEGDKFAEFINSNGPLTGAIIAIAFIVCFVISIILNL</sequence>
<reference evidence="2 3" key="1">
    <citation type="journal article" date="2016" name="Sci. Rep.">
        <title>Evaluation of genetic diversity among strains of the human gut commensal Bifidobacterium adolescentis.</title>
        <authorList>
            <person name="Duranti S."/>
            <person name="Milani C."/>
            <person name="Lugli G.A."/>
            <person name="Mancabelli L."/>
            <person name="Turroni F."/>
            <person name="Ferrario C."/>
            <person name="Mangifesta M."/>
            <person name="Viappiani A."/>
            <person name="Sanchez B."/>
            <person name="Margolles A."/>
            <person name="van Sinderen D."/>
            <person name="Ventura M."/>
        </authorList>
    </citation>
    <scope>NUCLEOTIDE SEQUENCE [LARGE SCALE GENOMIC DNA]</scope>
    <source>
        <strain evidence="2 3">487B</strain>
    </source>
</reference>
<dbReference type="EMBL" id="LNKD01000008">
    <property type="protein sequence ID" value="OSG84611.1"/>
    <property type="molecule type" value="Genomic_DNA"/>
</dbReference>
<dbReference type="RefSeq" id="WP_272885996.1">
    <property type="nucleotide sequence ID" value="NZ_LNKD01000008.1"/>
</dbReference>
<protein>
    <submittedName>
        <fullName evidence="2">Uncharacterized protein</fullName>
    </submittedName>
</protein>
<dbReference type="AlphaFoldDB" id="A0A1X2YRY6"/>
<comment type="caution">
    <text evidence="2">The sequence shown here is derived from an EMBL/GenBank/DDBJ whole genome shotgun (WGS) entry which is preliminary data.</text>
</comment>
<keyword evidence="1" id="KW-0472">Membrane</keyword>
<evidence type="ECO:0000313" key="3">
    <source>
        <dbReference type="Proteomes" id="UP000193377"/>
    </source>
</evidence>
<keyword evidence="1" id="KW-1133">Transmembrane helix</keyword>
<organism evidence="2 3">
    <name type="scientific">Bifidobacterium adolescentis</name>
    <dbReference type="NCBI Taxonomy" id="1680"/>
    <lineage>
        <taxon>Bacteria</taxon>
        <taxon>Bacillati</taxon>
        <taxon>Actinomycetota</taxon>
        <taxon>Actinomycetes</taxon>
        <taxon>Bifidobacteriales</taxon>
        <taxon>Bifidobacteriaceae</taxon>
        <taxon>Bifidobacterium</taxon>
    </lineage>
</organism>
<proteinExistence type="predicted"/>
<name>A0A1X2YRY6_BIFAD</name>